<keyword evidence="4" id="KW-0539">Nucleus</keyword>
<dbReference type="InterPro" id="IPR036322">
    <property type="entry name" value="WD40_repeat_dom_sf"/>
</dbReference>
<keyword evidence="2 6" id="KW-0853">WD repeat</keyword>
<dbReference type="InterPro" id="IPR001680">
    <property type="entry name" value="WD40_rpt"/>
</dbReference>
<dbReference type="InterPro" id="IPR015943">
    <property type="entry name" value="WD40/YVTN_repeat-like_dom_sf"/>
</dbReference>
<dbReference type="PROSITE" id="PS50082">
    <property type="entry name" value="WD_REPEATS_2"/>
    <property type="match status" value="3"/>
</dbReference>
<dbReference type="EMBL" id="LR785602">
    <property type="protein sequence ID" value="CAB3250960.1"/>
    <property type="molecule type" value="mRNA"/>
</dbReference>
<evidence type="ECO:0000259" key="8">
    <source>
        <dbReference type="Pfam" id="PF12265"/>
    </source>
</evidence>
<evidence type="ECO:0000256" key="5">
    <source>
        <dbReference type="ARBA" id="ARBA00040876"/>
    </source>
</evidence>
<dbReference type="PROSITE" id="PS50294">
    <property type="entry name" value="WD_REPEATS_REGION"/>
    <property type="match status" value="3"/>
</dbReference>
<evidence type="ECO:0000256" key="4">
    <source>
        <dbReference type="ARBA" id="ARBA00023242"/>
    </source>
</evidence>
<feature type="repeat" description="WD" evidence="6">
    <location>
        <begin position="348"/>
        <end position="383"/>
    </location>
</feature>
<evidence type="ECO:0000313" key="9">
    <source>
        <dbReference type="EMBL" id="CAB3250960.1"/>
    </source>
</evidence>
<dbReference type="AlphaFoldDB" id="A0A6F9DDD5"/>
<evidence type="ECO:0000256" key="6">
    <source>
        <dbReference type="PROSITE-ProRule" id="PRU00221"/>
    </source>
</evidence>
<dbReference type="Gene3D" id="2.130.10.10">
    <property type="entry name" value="YVTN repeat-like/Quinoprotein amine dehydrogenase"/>
    <property type="match status" value="1"/>
</dbReference>
<proteinExistence type="evidence at transcript level"/>
<sequence length="441" mass="49265">MEHTEPSDQENAELNMECSDGESESDLESESKNDSNVYIPGKEMEEGEQLVHDESTYIMYHQAQTGSPCLSFDVIKDGLGEARQTFPMEMYIVAATQSEQGRANHVIVMKMSNLHSTRKDKDEENSDDEDDIDSDEKPEMETAMVMHTGGVNRVRCTDVAGTHLAATWSDRRSVHIWDLKRQIAAVENPTALSEFVANRQNRVAPPLFTFAGHMDEGFAMDWSNTCAGQLLTGDCKNNIHFWKPQDGGTWHVDQRPFVGHTASVEDLQWSPNEKSVFASCSVDHTVRIWDTRAGPTKGCMLTTVAHETDVNVLNWNKNDPFIATGGDDGIIKIWDLRQFNKGVAIAKFKHHTAPITSIEWHPTDKSVFAASGADDQLTQWDLSVEVDDEGSAESVKELPPQLLFIHQGQKDIKELHWHPQIPGVVISTALDGFNVFKTISV</sequence>
<evidence type="ECO:0000256" key="3">
    <source>
        <dbReference type="ARBA" id="ARBA00022737"/>
    </source>
</evidence>
<feature type="repeat" description="WD" evidence="6">
    <location>
        <begin position="303"/>
        <end position="337"/>
    </location>
</feature>
<dbReference type="PRINTS" id="PR00320">
    <property type="entry name" value="GPROTEINBRPT"/>
</dbReference>
<dbReference type="PANTHER" id="PTHR45903:SF1">
    <property type="entry name" value="GLUTAMATE-RICH WD REPEAT-CONTAINING PROTEIN 1"/>
    <property type="match status" value="1"/>
</dbReference>
<dbReference type="SMART" id="SM00320">
    <property type="entry name" value="WD40"/>
    <property type="match status" value="6"/>
</dbReference>
<feature type="compositionally biased region" description="Acidic residues" evidence="7">
    <location>
        <begin position="123"/>
        <end position="134"/>
    </location>
</feature>
<dbReference type="GO" id="GO:0005730">
    <property type="term" value="C:nucleolus"/>
    <property type="evidence" value="ECO:0007669"/>
    <property type="project" value="TreeGrafter"/>
</dbReference>
<dbReference type="GO" id="GO:0042254">
    <property type="term" value="P:ribosome biogenesis"/>
    <property type="evidence" value="ECO:0007669"/>
    <property type="project" value="TreeGrafter"/>
</dbReference>
<dbReference type="Pfam" id="PF12265">
    <property type="entry name" value="CAF1C_H4-bd"/>
    <property type="match status" value="1"/>
</dbReference>
<gene>
    <name evidence="9" type="primary">Grwd1</name>
</gene>
<evidence type="ECO:0000256" key="7">
    <source>
        <dbReference type="SAM" id="MobiDB-lite"/>
    </source>
</evidence>
<evidence type="ECO:0000256" key="1">
    <source>
        <dbReference type="ARBA" id="ARBA00004123"/>
    </source>
</evidence>
<feature type="domain" description="Histone-binding protein RBBP4-like N-terminal" evidence="8">
    <location>
        <begin position="48"/>
        <end position="115"/>
    </location>
</feature>
<dbReference type="SUPFAM" id="SSF50978">
    <property type="entry name" value="WD40 repeat-like"/>
    <property type="match status" value="1"/>
</dbReference>
<feature type="repeat" description="WD" evidence="6">
    <location>
        <begin position="257"/>
        <end position="294"/>
    </location>
</feature>
<dbReference type="Pfam" id="PF00400">
    <property type="entry name" value="WD40"/>
    <property type="match status" value="3"/>
</dbReference>
<dbReference type="InterPro" id="IPR019775">
    <property type="entry name" value="WD40_repeat_CS"/>
</dbReference>
<dbReference type="InterPro" id="IPR020472">
    <property type="entry name" value="WD40_PAC1"/>
</dbReference>
<reference evidence="9" key="1">
    <citation type="submission" date="2020-04" db="EMBL/GenBank/DDBJ databases">
        <authorList>
            <person name="Neveu A P."/>
        </authorList>
    </citation>
    <scope>NUCLEOTIDE SEQUENCE</scope>
    <source>
        <tissue evidence="9">Whole embryo</tissue>
    </source>
</reference>
<protein>
    <recommendedName>
        <fullName evidence="5">Glutamate-rich WD repeat-containing protein 1</fullName>
    </recommendedName>
</protein>
<feature type="region of interest" description="Disordered" evidence="7">
    <location>
        <begin position="1"/>
        <end position="40"/>
    </location>
</feature>
<feature type="region of interest" description="Disordered" evidence="7">
    <location>
        <begin position="114"/>
        <end position="139"/>
    </location>
</feature>
<dbReference type="InterPro" id="IPR022052">
    <property type="entry name" value="Histone-bd_RBBP4-like_N"/>
</dbReference>
<accession>A0A6F9DDD5</accession>
<evidence type="ECO:0000256" key="2">
    <source>
        <dbReference type="ARBA" id="ARBA00022574"/>
    </source>
</evidence>
<keyword evidence="3" id="KW-0677">Repeat</keyword>
<comment type="subcellular location">
    <subcellularLocation>
        <location evidence="1">Nucleus</location>
    </subcellularLocation>
</comment>
<dbReference type="PANTHER" id="PTHR45903">
    <property type="entry name" value="GLUTAMATE-RICH WD REPEAT-CONTAINING PROTEIN 1"/>
    <property type="match status" value="1"/>
</dbReference>
<dbReference type="PROSITE" id="PS00678">
    <property type="entry name" value="WD_REPEATS_1"/>
    <property type="match status" value="1"/>
</dbReference>
<organism evidence="9">
    <name type="scientific">Phallusia mammillata</name>
    <dbReference type="NCBI Taxonomy" id="59560"/>
    <lineage>
        <taxon>Eukaryota</taxon>
        <taxon>Metazoa</taxon>
        <taxon>Chordata</taxon>
        <taxon>Tunicata</taxon>
        <taxon>Ascidiacea</taxon>
        <taxon>Phlebobranchia</taxon>
        <taxon>Ascidiidae</taxon>
        <taxon>Phallusia</taxon>
    </lineage>
</organism>
<name>A0A6F9DDD5_9ASCI</name>
<feature type="compositionally biased region" description="Acidic residues" evidence="7">
    <location>
        <begin position="19"/>
        <end position="28"/>
    </location>
</feature>
<dbReference type="InterPro" id="IPR051972">
    <property type="entry name" value="Glutamate-rich_WD_repeat"/>
</dbReference>